<feature type="chain" id="PRO_5046009274" evidence="1">
    <location>
        <begin position="30"/>
        <end position="227"/>
    </location>
</feature>
<dbReference type="EMBL" id="JBAFUR010000003">
    <property type="protein sequence ID" value="MFG1253218.1"/>
    <property type="molecule type" value="Genomic_DNA"/>
</dbReference>
<gene>
    <name evidence="2" type="ORF">V5F30_13505</name>
</gene>
<evidence type="ECO:0000313" key="2">
    <source>
        <dbReference type="EMBL" id="MFG1253218.1"/>
    </source>
</evidence>
<proteinExistence type="predicted"/>
<dbReference type="PANTHER" id="PTHR39327:SF1">
    <property type="entry name" value="BLR5470 PROTEIN"/>
    <property type="match status" value="1"/>
</dbReference>
<dbReference type="InterPro" id="IPR010319">
    <property type="entry name" value="Transglutaminase-like_Cys_pept"/>
</dbReference>
<keyword evidence="3" id="KW-1185">Reference proteome</keyword>
<keyword evidence="1" id="KW-0732">Signal</keyword>
<dbReference type="Pfam" id="PF06035">
    <property type="entry name" value="Peptidase_C93"/>
    <property type="match status" value="1"/>
</dbReference>
<comment type="caution">
    <text evidence="2">The sequence shown here is derived from an EMBL/GenBank/DDBJ whole genome shotgun (WGS) entry which is preliminary data.</text>
</comment>
<evidence type="ECO:0000256" key="1">
    <source>
        <dbReference type="SAM" id="SignalP"/>
    </source>
</evidence>
<dbReference type="RefSeq" id="WP_029557075.1">
    <property type="nucleotide sequence ID" value="NZ_JBAFUR010000003.1"/>
</dbReference>
<protein>
    <submittedName>
        <fullName evidence="2">Transglutaminase-like cysteine peptidase</fullName>
    </submittedName>
</protein>
<feature type="signal peptide" evidence="1">
    <location>
        <begin position="1"/>
        <end position="29"/>
    </location>
</feature>
<evidence type="ECO:0000313" key="3">
    <source>
        <dbReference type="Proteomes" id="UP001604043"/>
    </source>
</evidence>
<dbReference type="Gene3D" id="3.10.620.30">
    <property type="match status" value="1"/>
</dbReference>
<dbReference type="PANTHER" id="PTHR39327">
    <property type="match status" value="1"/>
</dbReference>
<sequence length="227" mass="25023">MSKRVSLLSLPLALAAWVALLGASVPAAAQENRAQDARGQLRLANLAAAFAPRHLADGRYTSAPSGYVRFCAENGTDCRAAGPLMPAIRLDAEHKAELERVNRTVNEVVQPETDLDHYGETERWAYPDDGRGDCEDYVLEKRRRLINAGWPTSVLLITVVRDHEGDGHAVLTVVTDKGDLILDNQEAEIHTWTDTGYRFVKRQSKEDPSQWVSLGETRVPPVVGTGR</sequence>
<dbReference type="Proteomes" id="UP001604043">
    <property type="component" value="Unassembled WGS sequence"/>
</dbReference>
<name>A0ABW6ZHC1_9HYPH</name>
<accession>A0ABW6ZHC1</accession>
<reference evidence="2 3" key="1">
    <citation type="submission" date="2024-02" db="EMBL/GenBank/DDBJ databases">
        <title>Expansion and revision of Xanthobacter and proposal of Roseixanthobacter gen. nov.</title>
        <authorList>
            <person name="Soltysiak M.P.M."/>
            <person name="Jalihal A."/>
            <person name="Ory A."/>
            <person name="Chrisophersen C."/>
            <person name="Lee A.D."/>
            <person name="Boulton J."/>
            <person name="Springer M."/>
        </authorList>
    </citation>
    <scope>NUCLEOTIDE SEQUENCE [LARGE SCALE GENOMIC DNA]</scope>
    <source>
        <strain evidence="2 3">CB5</strain>
    </source>
</reference>
<organism evidence="2 3">
    <name type="scientific">Xanthobacter aminoxidans</name>
    <dbReference type="NCBI Taxonomy" id="186280"/>
    <lineage>
        <taxon>Bacteria</taxon>
        <taxon>Pseudomonadati</taxon>
        <taxon>Pseudomonadota</taxon>
        <taxon>Alphaproteobacteria</taxon>
        <taxon>Hyphomicrobiales</taxon>
        <taxon>Xanthobacteraceae</taxon>
        <taxon>Xanthobacter</taxon>
    </lineage>
</organism>